<protein>
    <recommendedName>
        <fullName evidence="2">ELMO domain-containing protein</fullName>
    </recommendedName>
</protein>
<dbReference type="PANTHER" id="PTHR12771:SF51">
    <property type="entry name" value="LD01482P"/>
    <property type="match status" value="1"/>
</dbReference>
<feature type="transmembrane region" description="Helical" evidence="1">
    <location>
        <begin position="213"/>
        <end position="232"/>
    </location>
</feature>
<name>A0A8K0KNQ5_LADFU</name>
<dbReference type="InterPro" id="IPR006816">
    <property type="entry name" value="ELMO_dom"/>
</dbReference>
<gene>
    <name evidence="3" type="ORF">J437_LFUL017553</name>
</gene>
<evidence type="ECO:0000313" key="3">
    <source>
        <dbReference type="EMBL" id="KAG8237659.1"/>
    </source>
</evidence>
<feature type="domain" description="ELMO" evidence="2">
    <location>
        <begin position="139"/>
        <end position="295"/>
    </location>
</feature>
<dbReference type="Pfam" id="PF04727">
    <property type="entry name" value="ELMO_CED12"/>
    <property type="match status" value="1"/>
</dbReference>
<dbReference type="PANTHER" id="PTHR12771">
    <property type="entry name" value="ENGULFMENT AND CELL MOTILITY"/>
    <property type="match status" value="1"/>
</dbReference>
<dbReference type="GO" id="GO:0005096">
    <property type="term" value="F:GTPase activator activity"/>
    <property type="evidence" value="ECO:0007669"/>
    <property type="project" value="TreeGrafter"/>
</dbReference>
<dbReference type="InterPro" id="IPR050868">
    <property type="entry name" value="ELMO_domain-containing"/>
</dbReference>
<dbReference type="Proteomes" id="UP000792457">
    <property type="component" value="Unassembled WGS sequence"/>
</dbReference>
<dbReference type="OrthoDB" id="67155at2759"/>
<keyword evidence="1" id="KW-0812">Transmembrane</keyword>
<evidence type="ECO:0000259" key="2">
    <source>
        <dbReference type="PROSITE" id="PS51335"/>
    </source>
</evidence>
<reference evidence="3" key="2">
    <citation type="submission" date="2017-10" db="EMBL/GenBank/DDBJ databases">
        <title>Ladona fulva Genome sequencing and assembly.</title>
        <authorList>
            <person name="Murali S."/>
            <person name="Richards S."/>
            <person name="Bandaranaike D."/>
            <person name="Bellair M."/>
            <person name="Blankenburg K."/>
            <person name="Chao H."/>
            <person name="Dinh H."/>
            <person name="Doddapaneni H."/>
            <person name="Dugan-Rocha S."/>
            <person name="Elkadiri S."/>
            <person name="Gnanaolivu R."/>
            <person name="Hernandez B."/>
            <person name="Skinner E."/>
            <person name="Javaid M."/>
            <person name="Lee S."/>
            <person name="Li M."/>
            <person name="Ming W."/>
            <person name="Munidasa M."/>
            <person name="Muniz J."/>
            <person name="Nguyen L."/>
            <person name="Hughes D."/>
            <person name="Osuji N."/>
            <person name="Pu L.-L."/>
            <person name="Puazo M."/>
            <person name="Qu C."/>
            <person name="Quiroz J."/>
            <person name="Raj R."/>
            <person name="Weissenberger G."/>
            <person name="Xin Y."/>
            <person name="Zou X."/>
            <person name="Han Y."/>
            <person name="Worley K."/>
            <person name="Muzny D."/>
            <person name="Gibbs R."/>
        </authorList>
    </citation>
    <scope>NUCLEOTIDE SEQUENCE</scope>
    <source>
        <strain evidence="3">Sampled in the wild</strain>
    </source>
</reference>
<sequence>MLQLAWSFLYWYLRPLIKWFLRRTTKLCELQRICYGVPSGAQRTLEVEFSLENSRCAEIKRLISDLNQASESNKLDANGRSIIHYAVYTVCRVKCIDLHIHSQFTKSFGACVQQIWGYRQLLQEVENLRKTSYDSTNPNHEEKLLLLWSLLKPDEQLEARISKQWQEIGFQGDDPTTDFRGMGLLGLENLIFFAREYPKAARHVLSHSRHPNYGFVYAIVGINITSMAYYLLRNGTAKTHVYNACNGIPSLKLFHIMYSYLFFEFDKFWINEKPKNVMQFSIVREKYEKGLKDSLADPKTILRLNFHVDEI</sequence>
<dbReference type="AlphaFoldDB" id="A0A8K0KNQ5"/>
<comment type="caution">
    <text evidence="3">The sequence shown here is derived from an EMBL/GenBank/DDBJ whole genome shotgun (WGS) entry which is preliminary data.</text>
</comment>
<keyword evidence="1" id="KW-0472">Membrane</keyword>
<organism evidence="3 4">
    <name type="scientific">Ladona fulva</name>
    <name type="common">Scarce chaser dragonfly</name>
    <name type="synonym">Libellula fulva</name>
    <dbReference type="NCBI Taxonomy" id="123851"/>
    <lineage>
        <taxon>Eukaryota</taxon>
        <taxon>Metazoa</taxon>
        <taxon>Ecdysozoa</taxon>
        <taxon>Arthropoda</taxon>
        <taxon>Hexapoda</taxon>
        <taxon>Insecta</taxon>
        <taxon>Pterygota</taxon>
        <taxon>Palaeoptera</taxon>
        <taxon>Odonata</taxon>
        <taxon>Epiprocta</taxon>
        <taxon>Anisoptera</taxon>
        <taxon>Libelluloidea</taxon>
        <taxon>Libellulidae</taxon>
        <taxon>Ladona</taxon>
    </lineage>
</organism>
<proteinExistence type="predicted"/>
<evidence type="ECO:0000313" key="4">
    <source>
        <dbReference type="Proteomes" id="UP000792457"/>
    </source>
</evidence>
<evidence type="ECO:0000256" key="1">
    <source>
        <dbReference type="SAM" id="Phobius"/>
    </source>
</evidence>
<accession>A0A8K0KNQ5</accession>
<reference evidence="3" key="1">
    <citation type="submission" date="2013-04" db="EMBL/GenBank/DDBJ databases">
        <authorList>
            <person name="Qu J."/>
            <person name="Murali S.C."/>
            <person name="Bandaranaike D."/>
            <person name="Bellair M."/>
            <person name="Blankenburg K."/>
            <person name="Chao H."/>
            <person name="Dinh H."/>
            <person name="Doddapaneni H."/>
            <person name="Downs B."/>
            <person name="Dugan-Rocha S."/>
            <person name="Elkadiri S."/>
            <person name="Gnanaolivu R.D."/>
            <person name="Hernandez B."/>
            <person name="Javaid M."/>
            <person name="Jayaseelan J.C."/>
            <person name="Lee S."/>
            <person name="Li M."/>
            <person name="Ming W."/>
            <person name="Munidasa M."/>
            <person name="Muniz J."/>
            <person name="Nguyen L."/>
            <person name="Ongeri F."/>
            <person name="Osuji N."/>
            <person name="Pu L.-L."/>
            <person name="Puazo M."/>
            <person name="Qu C."/>
            <person name="Quiroz J."/>
            <person name="Raj R."/>
            <person name="Weissenberger G."/>
            <person name="Xin Y."/>
            <person name="Zou X."/>
            <person name="Han Y."/>
            <person name="Richards S."/>
            <person name="Worley K."/>
            <person name="Muzny D."/>
            <person name="Gibbs R."/>
        </authorList>
    </citation>
    <scope>NUCLEOTIDE SEQUENCE</scope>
    <source>
        <strain evidence="3">Sampled in the wild</strain>
    </source>
</reference>
<keyword evidence="1" id="KW-1133">Transmembrane helix</keyword>
<dbReference type="PROSITE" id="PS51335">
    <property type="entry name" value="ELMO"/>
    <property type="match status" value="1"/>
</dbReference>
<dbReference type="EMBL" id="KZ309201">
    <property type="protein sequence ID" value="KAG8237659.1"/>
    <property type="molecule type" value="Genomic_DNA"/>
</dbReference>
<keyword evidence="4" id="KW-1185">Reference proteome</keyword>